<dbReference type="AlphaFoldDB" id="A0AAJ2TW18"/>
<keyword evidence="2" id="KW-0675">Receptor</keyword>
<organism evidence="2 3">
    <name type="scientific">Stenotrophomonas maltophilia</name>
    <name type="common">Pseudomonas maltophilia</name>
    <name type="synonym">Xanthomonas maltophilia</name>
    <dbReference type="NCBI Taxonomy" id="40324"/>
    <lineage>
        <taxon>Bacteria</taxon>
        <taxon>Pseudomonadati</taxon>
        <taxon>Pseudomonadota</taxon>
        <taxon>Gammaproteobacteria</taxon>
        <taxon>Lysobacterales</taxon>
        <taxon>Lysobacteraceae</taxon>
        <taxon>Stenotrophomonas</taxon>
        <taxon>Stenotrophomonas maltophilia group</taxon>
    </lineage>
</organism>
<evidence type="ECO:0000313" key="3">
    <source>
        <dbReference type="Proteomes" id="UP001288387"/>
    </source>
</evidence>
<protein>
    <submittedName>
        <fullName evidence="2">Toll/interleukin-1 receptor domain-containing protein</fullName>
    </submittedName>
</protein>
<dbReference type="Proteomes" id="UP001288387">
    <property type="component" value="Unassembled WGS sequence"/>
</dbReference>
<comment type="caution">
    <text evidence="2">The sequence shown here is derived from an EMBL/GenBank/DDBJ whole genome shotgun (WGS) entry which is preliminary data.</text>
</comment>
<dbReference type="Pfam" id="PF13676">
    <property type="entry name" value="TIR_2"/>
    <property type="match status" value="1"/>
</dbReference>
<dbReference type="InterPro" id="IPR000157">
    <property type="entry name" value="TIR_dom"/>
</dbReference>
<evidence type="ECO:0000313" key="2">
    <source>
        <dbReference type="EMBL" id="MDZ5765775.1"/>
    </source>
</evidence>
<dbReference type="EMBL" id="JAXRVB010000018">
    <property type="protein sequence ID" value="MDZ5765775.1"/>
    <property type="molecule type" value="Genomic_DNA"/>
</dbReference>
<name>A0AAJ2TW18_STEMA</name>
<feature type="domain" description="TIR" evidence="1">
    <location>
        <begin position="11"/>
        <end position="133"/>
    </location>
</feature>
<sequence length="318" mass="36268">MDTPWREDTTVFISYAWGGQFHAKEWIRSDIILNLDWKYRVFWDRDSVGFGQSIDKLIERALAERPLIVFCLCDSDFLSAMSRPGSGLSRELAMLEKHVDQSDVRIVPVILGIDARAALPPVLQGRAYLDLTELHSESIPLGEFLLAATDGSTQAQITHEVQQRLEYHALRKRALYWLQDQGVRFTGSARTHEVFYKGRLLTPPDWMYESPDWSYMIHDDNEDFCPAKGRWFWDHSGPSRAMQALGTAVASVMFLDRLRPELHGAFNSAGSVLAEKVFGYVKSHEPFHVDGEEIIRTLLNSSDGYRVMSRLFPPTSQA</sequence>
<dbReference type="GO" id="GO:0007165">
    <property type="term" value="P:signal transduction"/>
    <property type="evidence" value="ECO:0007669"/>
    <property type="project" value="InterPro"/>
</dbReference>
<dbReference type="SUPFAM" id="SSF52200">
    <property type="entry name" value="Toll/Interleukin receptor TIR domain"/>
    <property type="match status" value="1"/>
</dbReference>
<dbReference type="InterPro" id="IPR035897">
    <property type="entry name" value="Toll_tir_struct_dom_sf"/>
</dbReference>
<reference evidence="2" key="1">
    <citation type="submission" date="2023-12" db="EMBL/GenBank/DDBJ databases">
        <title>'Antibacterial potential of Stenotrophomonas maltophilia cystic fibrosis isolates' (manuscript under preparation).</title>
        <authorList>
            <person name="Crisan C.V."/>
            <person name="Pettis M."/>
            <person name="Goldberg J.B."/>
        </authorList>
    </citation>
    <scope>NUCLEOTIDE SEQUENCE</scope>
    <source>
        <strain evidence="2">CCV129</strain>
    </source>
</reference>
<evidence type="ECO:0000259" key="1">
    <source>
        <dbReference type="Pfam" id="PF13676"/>
    </source>
</evidence>
<gene>
    <name evidence="2" type="ORF">U4I38_14970</name>
</gene>
<dbReference type="RefSeq" id="WP_099551195.1">
    <property type="nucleotide sequence ID" value="NZ_JAEDWU010000015.1"/>
</dbReference>
<proteinExistence type="predicted"/>
<accession>A0AAJ2TW18</accession>
<dbReference type="Gene3D" id="3.40.50.10140">
    <property type="entry name" value="Toll/interleukin-1 receptor homology (TIR) domain"/>
    <property type="match status" value="1"/>
</dbReference>